<keyword evidence="2" id="KW-1185">Reference proteome</keyword>
<proteinExistence type="predicted"/>
<evidence type="ECO:0000313" key="1">
    <source>
        <dbReference type="EMBL" id="KAI0092320.1"/>
    </source>
</evidence>
<organism evidence="1 2">
    <name type="scientific">Irpex rosettiformis</name>
    <dbReference type="NCBI Taxonomy" id="378272"/>
    <lineage>
        <taxon>Eukaryota</taxon>
        <taxon>Fungi</taxon>
        <taxon>Dikarya</taxon>
        <taxon>Basidiomycota</taxon>
        <taxon>Agaricomycotina</taxon>
        <taxon>Agaricomycetes</taxon>
        <taxon>Polyporales</taxon>
        <taxon>Irpicaceae</taxon>
        <taxon>Irpex</taxon>
    </lineage>
</organism>
<comment type="caution">
    <text evidence="1">The sequence shown here is derived from an EMBL/GenBank/DDBJ whole genome shotgun (WGS) entry which is preliminary data.</text>
</comment>
<dbReference type="EMBL" id="MU274904">
    <property type="protein sequence ID" value="KAI0092320.1"/>
    <property type="molecule type" value="Genomic_DNA"/>
</dbReference>
<sequence>MLGTEKLEKKIRRLSWIGQRPSEEDVASKNIVVVVDSGSWTIHAPKELVWEVIRSSETEVIRNPFLRIDKHDHVAGNKEGNATAEKTFTAEPSVTASCRGSCKLRNIAYQGYRDKQQALENKRLSQRAKDANGSPSPKSTEEQDLERLMTGTHATHEQWAATYSSPPKGKGQRWVGGDSATTYHTLSADSDDTCTYWIEEHITYRPSGGRGTGPGVVPPGLWEKTLRGMAEAIKGDAEKVYAVKVSEGKFDDARKKEKAVPGSSDALAT</sequence>
<reference evidence="1" key="1">
    <citation type="journal article" date="2021" name="Environ. Microbiol.">
        <title>Gene family expansions and transcriptome signatures uncover fungal adaptations to wood decay.</title>
        <authorList>
            <person name="Hage H."/>
            <person name="Miyauchi S."/>
            <person name="Viragh M."/>
            <person name="Drula E."/>
            <person name="Min B."/>
            <person name="Chaduli D."/>
            <person name="Navarro D."/>
            <person name="Favel A."/>
            <person name="Norest M."/>
            <person name="Lesage-Meessen L."/>
            <person name="Balint B."/>
            <person name="Merenyi Z."/>
            <person name="de Eugenio L."/>
            <person name="Morin E."/>
            <person name="Martinez A.T."/>
            <person name="Baldrian P."/>
            <person name="Stursova M."/>
            <person name="Martinez M.J."/>
            <person name="Novotny C."/>
            <person name="Magnuson J.K."/>
            <person name="Spatafora J.W."/>
            <person name="Maurice S."/>
            <person name="Pangilinan J."/>
            <person name="Andreopoulos W."/>
            <person name="LaButti K."/>
            <person name="Hundley H."/>
            <person name="Na H."/>
            <person name="Kuo A."/>
            <person name="Barry K."/>
            <person name="Lipzen A."/>
            <person name="Henrissat B."/>
            <person name="Riley R."/>
            <person name="Ahrendt S."/>
            <person name="Nagy L.G."/>
            <person name="Grigoriev I.V."/>
            <person name="Martin F."/>
            <person name="Rosso M.N."/>
        </authorList>
    </citation>
    <scope>NUCLEOTIDE SEQUENCE</scope>
    <source>
        <strain evidence="1">CBS 384.51</strain>
    </source>
</reference>
<gene>
    <name evidence="1" type="ORF">BDY19DRAFT_929456</name>
</gene>
<accession>A0ACB8UF74</accession>
<dbReference type="Proteomes" id="UP001055072">
    <property type="component" value="Unassembled WGS sequence"/>
</dbReference>
<protein>
    <submittedName>
        <fullName evidence="1">Uncharacterized protein</fullName>
    </submittedName>
</protein>
<name>A0ACB8UF74_9APHY</name>
<evidence type="ECO:0000313" key="2">
    <source>
        <dbReference type="Proteomes" id="UP001055072"/>
    </source>
</evidence>